<feature type="region of interest" description="Disordered" evidence="1">
    <location>
        <begin position="1"/>
        <end position="25"/>
    </location>
</feature>
<organism evidence="2">
    <name type="scientific">Aphanomyces astaci</name>
    <name type="common">Crayfish plague agent</name>
    <dbReference type="NCBI Taxonomy" id="112090"/>
    <lineage>
        <taxon>Eukaryota</taxon>
        <taxon>Sar</taxon>
        <taxon>Stramenopiles</taxon>
        <taxon>Oomycota</taxon>
        <taxon>Saprolegniomycetes</taxon>
        <taxon>Saprolegniales</taxon>
        <taxon>Verrucalvaceae</taxon>
        <taxon>Aphanomyces</taxon>
    </lineage>
</organism>
<dbReference type="RefSeq" id="XP_009844447.1">
    <property type="nucleotide sequence ID" value="XM_009846145.1"/>
</dbReference>
<evidence type="ECO:0000256" key="1">
    <source>
        <dbReference type="SAM" id="MobiDB-lite"/>
    </source>
</evidence>
<reference evidence="2" key="1">
    <citation type="submission" date="2013-12" db="EMBL/GenBank/DDBJ databases">
        <title>The Genome Sequence of Aphanomyces astaci APO3.</title>
        <authorList>
            <consortium name="The Broad Institute Genomics Platform"/>
            <person name="Russ C."/>
            <person name="Tyler B."/>
            <person name="van West P."/>
            <person name="Dieguez-Uribeondo J."/>
            <person name="Young S.K."/>
            <person name="Zeng Q."/>
            <person name="Gargeya S."/>
            <person name="Fitzgerald M."/>
            <person name="Abouelleil A."/>
            <person name="Alvarado L."/>
            <person name="Chapman S.B."/>
            <person name="Gainer-Dewar J."/>
            <person name="Goldberg J."/>
            <person name="Griggs A."/>
            <person name="Gujja S."/>
            <person name="Hansen M."/>
            <person name="Howarth C."/>
            <person name="Imamovic A."/>
            <person name="Ireland A."/>
            <person name="Larimer J."/>
            <person name="McCowan C."/>
            <person name="Murphy C."/>
            <person name="Pearson M."/>
            <person name="Poon T.W."/>
            <person name="Priest M."/>
            <person name="Roberts A."/>
            <person name="Saif S."/>
            <person name="Shea T."/>
            <person name="Sykes S."/>
            <person name="Wortman J."/>
            <person name="Nusbaum C."/>
            <person name="Birren B."/>
        </authorList>
    </citation>
    <scope>NUCLEOTIDE SEQUENCE [LARGE SCALE GENOMIC DNA]</scope>
    <source>
        <strain evidence="2">APO3</strain>
    </source>
</reference>
<evidence type="ECO:0000313" key="2">
    <source>
        <dbReference type="EMBL" id="ETV66018.1"/>
    </source>
</evidence>
<gene>
    <name evidence="2" type="ORF">H257_17366</name>
</gene>
<accession>W4FGY4</accession>
<sequence length="72" mass="8023">MEEDVGDWLVDASSDTDQGPMEAQGEDALSVWWCLDKSKSPPCRTRTKVPTRMQPLQHTEEIDTPRAALAGH</sequence>
<protein>
    <submittedName>
        <fullName evidence="2">Uncharacterized protein</fullName>
    </submittedName>
</protein>
<dbReference type="VEuPathDB" id="FungiDB:H257_17366"/>
<feature type="region of interest" description="Disordered" evidence="1">
    <location>
        <begin position="41"/>
        <end position="72"/>
    </location>
</feature>
<name>W4FGY4_APHAT</name>
<proteinExistence type="predicted"/>
<dbReference type="GeneID" id="20819362"/>
<dbReference type="AlphaFoldDB" id="W4FGY4"/>
<dbReference type="EMBL" id="KI913218">
    <property type="protein sequence ID" value="ETV66018.1"/>
    <property type="molecule type" value="Genomic_DNA"/>
</dbReference>